<protein>
    <recommendedName>
        <fullName evidence="3">MAE-28990/MAE-18760-like HEPN domain-containing protein</fullName>
    </recommendedName>
</protein>
<evidence type="ECO:0000256" key="1">
    <source>
        <dbReference type="SAM" id="MobiDB-lite"/>
    </source>
</evidence>
<feature type="compositionally biased region" description="Polar residues" evidence="1">
    <location>
        <begin position="14"/>
        <end position="28"/>
    </location>
</feature>
<evidence type="ECO:0000313" key="2">
    <source>
        <dbReference type="EMBL" id="XCN77037.1"/>
    </source>
</evidence>
<proteinExistence type="predicted"/>
<dbReference type="AlphaFoldDB" id="A0AAU8M7D1"/>
<feature type="region of interest" description="Disordered" evidence="1">
    <location>
        <begin position="1"/>
        <end position="36"/>
    </location>
</feature>
<organism evidence="2">
    <name type="scientific">Pseudomonas syringae USA007</name>
    <dbReference type="NCBI Taxonomy" id="1357288"/>
    <lineage>
        <taxon>Bacteria</taxon>
        <taxon>Pseudomonadati</taxon>
        <taxon>Pseudomonadota</taxon>
        <taxon>Gammaproteobacteria</taxon>
        <taxon>Pseudomonadales</taxon>
        <taxon>Pseudomonadaceae</taxon>
        <taxon>Pseudomonas</taxon>
        <taxon>Pseudomonas syringae</taxon>
    </lineage>
</organism>
<reference evidence="2" key="2">
    <citation type="submission" date="2024-07" db="EMBL/GenBank/DDBJ databases">
        <title>A complete genome sequence for Pseudomonas syringae USA007.</title>
        <authorList>
            <person name="Baltrus D.A."/>
        </authorList>
    </citation>
    <scope>NUCLEOTIDE SEQUENCE</scope>
    <source>
        <strain evidence="2">USA007</strain>
    </source>
</reference>
<gene>
    <name evidence="2" type="ORF">N027_21625</name>
</gene>
<evidence type="ECO:0008006" key="3">
    <source>
        <dbReference type="Google" id="ProtNLM"/>
    </source>
</evidence>
<dbReference type="EMBL" id="CP159278">
    <property type="protein sequence ID" value="XCN77037.1"/>
    <property type="molecule type" value="Genomic_DNA"/>
</dbReference>
<sequence length="344" mass="38590">MTFTETTKAIAPASSVTSKSMANGQMNSDDPKPNIQQPCPICAETRGLAEHLIEAGLAADYLGNTSSYVSEHGTATIKTETIGDWLRLAAQLEKVEVDTWKFESPDAGLYCETVGDNIDAHAKHYTTHATGLTRFMFVCNGLEEAYRFIDHLYGPLSVRKGLAKRQLKRASSLRTVALLDDLFDSKGISAAPKDFKHHCGNFIELFARYKAEHNAAVHGLDLGAESRLTYALQLVRNLRNHVAHGTFPLGPPADYGGYEDSEELVLMLKHACRVSALYIQIILRWFAQGFESYDYNSIRDAYAKEFDRFIANCTLEYVQDLHVKSEFALHKDLYDYERDEDDDD</sequence>
<dbReference type="RefSeq" id="WP_161633124.1">
    <property type="nucleotide sequence ID" value="NZ_CP159278.1"/>
</dbReference>
<name>A0AAU8M7D1_PSESX</name>
<reference evidence="2" key="1">
    <citation type="journal article" date="2014" name="Genome Announc.">
        <title>Draft Genome Sequences of a Phylogenetically Diverse Suite of Pseudomonas syringae Strains from Multiple Source Populations.</title>
        <authorList>
            <person name="Baltrus D.A."/>
            <person name="Yourstone S."/>
            <person name="Lind A."/>
            <person name="Guilbaud C."/>
            <person name="Sands D.C."/>
            <person name="Jones C.D."/>
            <person name="Morris C.E."/>
            <person name="Dangl J.L."/>
        </authorList>
    </citation>
    <scope>NUCLEOTIDE SEQUENCE</scope>
    <source>
        <strain evidence="2">USA007</strain>
    </source>
</reference>
<accession>A0AAU8M7D1</accession>